<sequence>MVGAKRVLVTGGSGFIGSAIIKAFQDQRPAYDLVVLDVQPLKAKILQKSTVRYFHADITNEHEVSKAIGAARPDVIVHVAGYVPSGNSRYNQAERDYTFKVNVHGTENVLAAARQFGVQSLVYTSSCTAITDHSAHDYPNMTEALPVGSATLIYGESKGISERLVLAANSTHLKTCALRPSTVFGAGDTQLIPTIHQCIAKGETPFIVGTGLNLYDFSFVSNIADAHVLAVGNLLDGPGTAAGEAFFVSNGQPVPFRAFCLAVWAQFGHYPPFEVRLPWGLAYFAGFVAEIGTFVTGRPATLSRGSVKDACQTAYASIEKARTVLGYEPRVSIVHGLREACMDYKQRLEICNKKACLRTVHQ</sequence>
<dbReference type="Gene3D" id="3.40.50.720">
    <property type="entry name" value="NAD(P)-binding Rossmann-like Domain"/>
    <property type="match status" value="1"/>
</dbReference>
<proteinExistence type="inferred from homology"/>
<evidence type="ECO:0000259" key="3">
    <source>
        <dbReference type="Pfam" id="PF01073"/>
    </source>
</evidence>
<name>A0A6A6W9Q8_9PEZI</name>
<feature type="domain" description="3-beta hydroxysteroid dehydrogenase/isomerase" evidence="3">
    <location>
        <begin position="8"/>
        <end position="278"/>
    </location>
</feature>
<dbReference type="RefSeq" id="XP_033601746.1">
    <property type="nucleotide sequence ID" value="XM_033746888.1"/>
</dbReference>
<dbReference type="PANTHER" id="PTHR43245:SF51">
    <property type="entry name" value="SHORT CHAIN DEHYDROGENASE_REDUCTASE FAMILY 42E, MEMBER 2"/>
    <property type="match status" value="1"/>
</dbReference>
<evidence type="ECO:0000313" key="4">
    <source>
        <dbReference type="EMBL" id="KAF2759295.1"/>
    </source>
</evidence>
<evidence type="ECO:0000256" key="1">
    <source>
        <dbReference type="ARBA" id="ARBA00009219"/>
    </source>
</evidence>
<gene>
    <name evidence="4" type="ORF">EJ05DRAFT_499707</name>
</gene>
<protein>
    <submittedName>
        <fullName evidence="4">Putative NAD dependent epimerase/dehydratase</fullName>
    </submittedName>
</protein>
<accession>A0A6A6W9Q8</accession>
<organism evidence="4 5">
    <name type="scientific">Pseudovirgaria hyperparasitica</name>
    <dbReference type="NCBI Taxonomy" id="470096"/>
    <lineage>
        <taxon>Eukaryota</taxon>
        <taxon>Fungi</taxon>
        <taxon>Dikarya</taxon>
        <taxon>Ascomycota</taxon>
        <taxon>Pezizomycotina</taxon>
        <taxon>Dothideomycetes</taxon>
        <taxon>Dothideomycetes incertae sedis</taxon>
        <taxon>Acrospermales</taxon>
        <taxon>Acrospermaceae</taxon>
        <taxon>Pseudovirgaria</taxon>
    </lineage>
</organism>
<dbReference type="Pfam" id="PF01073">
    <property type="entry name" value="3Beta_HSD"/>
    <property type="match status" value="1"/>
</dbReference>
<keyword evidence="5" id="KW-1185">Reference proteome</keyword>
<dbReference type="PANTHER" id="PTHR43245">
    <property type="entry name" value="BIFUNCTIONAL POLYMYXIN RESISTANCE PROTEIN ARNA"/>
    <property type="match status" value="1"/>
</dbReference>
<dbReference type="SUPFAM" id="SSF51735">
    <property type="entry name" value="NAD(P)-binding Rossmann-fold domains"/>
    <property type="match status" value="1"/>
</dbReference>
<dbReference type="GeneID" id="54487942"/>
<dbReference type="InterPro" id="IPR002225">
    <property type="entry name" value="3Beta_OHSteriod_DH/Estase"/>
</dbReference>
<dbReference type="Proteomes" id="UP000799437">
    <property type="component" value="Unassembled WGS sequence"/>
</dbReference>
<dbReference type="GO" id="GO:0016616">
    <property type="term" value="F:oxidoreductase activity, acting on the CH-OH group of donors, NAD or NADP as acceptor"/>
    <property type="evidence" value="ECO:0007669"/>
    <property type="project" value="InterPro"/>
</dbReference>
<dbReference type="EMBL" id="ML996570">
    <property type="protein sequence ID" value="KAF2759295.1"/>
    <property type="molecule type" value="Genomic_DNA"/>
</dbReference>
<dbReference type="InterPro" id="IPR050177">
    <property type="entry name" value="Lipid_A_modif_metabolic_enz"/>
</dbReference>
<dbReference type="AlphaFoldDB" id="A0A6A6W9Q8"/>
<reference evidence="4" key="1">
    <citation type="journal article" date="2020" name="Stud. Mycol.">
        <title>101 Dothideomycetes genomes: a test case for predicting lifestyles and emergence of pathogens.</title>
        <authorList>
            <person name="Haridas S."/>
            <person name="Albert R."/>
            <person name="Binder M."/>
            <person name="Bloem J."/>
            <person name="Labutti K."/>
            <person name="Salamov A."/>
            <person name="Andreopoulos B."/>
            <person name="Baker S."/>
            <person name="Barry K."/>
            <person name="Bills G."/>
            <person name="Bluhm B."/>
            <person name="Cannon C."/>
            <person name="Castanera R."/>
            <person name="Culley D."/>
            <person name="Daum C."/>
            <person name="Ezra D."/>
            <person name="Gonzalez J."/>
            <person name="Henrissat B."/>
            <person name="Kuo A."/>
            <person name="Liang C."/>
            <person name="Lipzen A."/>
            <person name="Lutzoni F."/>
            <person name="Magnuson J."/>
            <person name="Mondo S."/>
            <person name="Nolan M."/>
            <person name="Ohm R."/>
            <person name="Pangilinan J."/>
            <person name="Park H.-J."/>
            <person name="Ramirez L."/>
            <person name="Alfaro M."/>
            <person name="Sun H."/>
            <person name="Tritt A."/>
            <person name="Yoshinaga Y."/>
            <person name="Zwiers L.-H."/>
            <person name="Turgeon B."/>
            <person name="Goodwin S."/>
            <person name="Spatafora J."/>
            <person name="Crous P."/>
            <person name="Grigoriev I."/>
        </authorList>
    </citation>
    <scope>NUCLEOTIDE SEQUENCE</scope>
    <source>
        <strain evidence="4">CBS 121739</strain>
    </source>
</reference>
<dbReference type="OrthoDB" id="331544at2759"/>
<evidence type="ECO:0000313" key="5">
    <source>
        <dbReference type="Proteomes" id="UP000799437"/>
    </source>
</evidence>
<comment type="similarity">
    <text evidence="1">Belongs to the 3-beta-HSD family.</text>
</comment>
<dbReference type="InterPro" id="IPR036291">
    <property type="entry name" value="NAD(P)-bd_dom_sf"/>
</dbReference>
<dbReference type="GO" id="GO:0006694">
    <property type="term" value="P:steroid biosynthetic process"/>
    <property type="evidence" value="ECO:0007669"/>
    <property type="project" value="InterPro"/>
</dbReference>
<keyword evidence="2" id="KW-0560">Oxidoreductase</keyword>
<evidence type="ECO:0000256" key="2">
    <source>
        <dbReference type="ARBA" id="ARBA00023002"/>
    </source>
</evidence>